<keyword evidence="4" id="KW-0862">Zinc</keyword>
<protein>
    <recommendedName>
        <fullName evidence="13">Polycomb protein VEFS-Box domain-containing protein</fullName>
    </recommendedName>
</protein>
<dbReference type="PANTHER" id="PTHR22597:SF0">
    <property type="entry name" value="POLYCOMB PROTEIN SUZ12"/>
    <property type="match status" value="1"/>
</dbReference>
<feature type="domain" description="Polycomb protein SUZ12-like zinc finger" evidence="10">
    <location>
        <begin position="705"/>
        <end position="777"/>
    </location>
</feature>
<feature type="region of interest" description="Disordered" evidence="8">
    <location>
        <begin position="512"/>
        <end position="548"/>
    </location>
</feature>
<evidence type="ECO:0000313" key="12">
    <source>
        <dbReference type="Proteomes" id="UP001497525"/>
    </source>
</evidence>
<dbReference type="PANTHER" id="PTHR22597">
    <property type="entry name" value="POLYCOMB GROUP PROTEIN"/>
    <property type="match status" value="1"/>
</dbReference>
<keyword evidence="5" id="KW-0156">Chromatin regulator</keyword>
<keyword evidence="2" id="KW-0479">Metal-binding</keyword>
<keyword evidence="7" id="KW-0804">Transcription</keyword>
<keyword evidence="3" id="KW-0863">Zinc-finger</keyword>
<evidence type="ECO:0000256" key="4">
    <source>
        <dbReference type="ARBA" id="ARBA00022833"/>
    </source>
</evidence>
<dbReference type="InterPro" id="IPR019135">
    <property type="entry name" value="Polycomb_protein_VEFS-Box"/>
</dbReference>
<dbReference type="CDD" id="cd21551">
    <property type="entry name" value="VEFS-box_SUZ12"/>
    <property type="match status" value="1"/>
</dbReference>
<dbReference type="Pfam" id="PF23320">
    <property type="entry name" value="Zn_SUZ12"/>
    <property type="match status" value="1"/>
</dbReference>
<evidence type="ECO:0008006" key="13">
    <source>
        <dbReference type="Google" id="ProtNLM"/>
    </source>
</evidence>
<proteinExistence type="inferred from homology"/>
<feature type="region of interest" description="Disordered" evidence="8">
    <location>
        <begin position="612"/>
        <end position="644"/>
    </location>
</feature>
<feature type="compositionally biased region" description="Basic residues" evidence="8">
    <location>
        <begin position="15"/>
        <end position="29"/>
    </location>
</feature>
<name>A0AAV2TLC6_CALDB</name>
<gene>
    <name evidence="11" type="ORF">CDAUBV1_LOCUS11858</name>
</gene>
<evidence type="ECO:0000256" key="8">
    <source>
        <dbReference type="SAM" id="MobiDB-lite"/>
    </source>
</evidence>
<sequence length="1023" mass="113856">MDVSDDPEANVSNTSKHKPPLRCNGRRGKNGSVRSVNKAKVTLRSSDAARKARSYGQVQNRRPVVENTVMMVDGSKNCAHQADGHKCMAKYGSAKRAYSRPAARRTSTSVRRSSSIRPIKRPYRRRLSTSALTRKPNTIDSCNRSKLNLSPSMTEQKPNRVYFRRKSRNSQLRPFSRDIRTLTGHGNEIAGITAGHGLENHEAFIKAFAIPTHLYRYLSERHKQRPLFLNRNLSYLRAPRSPSTVSPKSKPVPHPLVNDVAEKLFQDRVGLKAANSKSCKKVDPFTAANGPAGVPSFLPVSSWPQEVQLIFEGFFDSEKELEWITVEASVNVQFRFGWAWRHKPCVADTLVSMPSNPFPLSCHHPSAVESESSKNQSFSVDCRFQPQELINQAKWAGSGGRVSSGQLELRIAAVERRWPRKSEMNRCLNGFIVHGLTDAGMCNGHVRNASAQHLDSKGLESSAYPVCYSAAPLPLFYPPSVSGILCETRPFLLTPGVYELRLGVDHADNYASDKNSSATHGVPAKSSVANGHNHDGSSTTDSMATSTSDFPNGTVCSADETPSLSEAGAASGRVEWHRIRYPRSSDALDGYSRWPQIKFRVIWHDKIQKSEPPQKRYDGLPNGSIETRNCSSRGASPKRSVRTSIHRTASESAQFINSRNNPLLSSARSSVLNAHVCDPVQFTAAVQPCKPSSPPAPSTVPPTHPITYRFLYLGHLQQWSESKDLVCPWCYLDCSRAGKRGCEALLVHLRTCHPRFRFKAIWSSARSHLSLEVSLNDAYDGSNDCGLRRWSFGPTDCNNGRRVVTPGQLVGGWAGLGLLTDKEHRATSVSLAGCATRVSSPVRRLPYTHLIYWRGAERSLNQQPLDPTLSVRPMAVGHNRVYYHTRSIQPVRACEFDVDSEAEDSPDWLRQHYQRKVEEFTDVNQGEKQIMQLWNSLLLSIGPSQLVVCDSQLVNLAAYFVHHYALLIHRRHLRSNLILHFANLADYGLLSSAHLRQLLLIYDKLVGADQVPNPPPPTRLSGS</sequence>
<evidence type="ECO:0000256" key="5">
    <source>
        <dbReference type="ARBA" id="ARBA00022853"/>
    </source>
</evidence>
<dbReference type="GO" id="GO:0008270">
    <property type="term" value="F:zinc ion binding"/>
    <property type="evidence" value="ECO:0007669"/>
    <property type="project" value="UniProtKB-KW"/>
</dbReference>
<organism evidence="11 12">
    <name type="scientific">Calicophoron daubneyi</name>
    <name type="common">Rumen fluke</name>
    <name type="synonym">Paramphistomum daubneyi</name>
    <dbReference type="NCBI Taxonomy" id="300641"/>
    <lineage>
        <taxon>Eukaryota</taxon>
        <taxon>Metazoa</taxon>
        <taxon>Spiralia</taxon>
        <taxon>Lophotrochozoa</taxon>
        <taxon>Platyhelminthes</taxon>
        <taxon>Trematoda</taxon>
        <taxon>Digenea</taxon>
        <taxon>Plagiorchiida</taxon>
        <taxon>Pronocephalata</taxon>
        <taxon>Paramphistomoidea</taxon>
        <taxon>Paramphistomidae</taxon>
        <taxon>Calicophoron</taxon>
    </lineage>
</organism>
<evidence type="ECO:0000259" key="10">
    <source>
        <dbReference type="Pfam" id="PF23320"/>
    </source>
</evidence>
<keyword evidence="6" id="KW-0805">Transcription regulation</keyword>
<accession>A0AAV2TLC6</accession>
<evidence type="ECO:0000313" key="11">
    <source>
        <dbReference type="EMBL" id="CAL5137560.1"/>
    </source>
</evidence>
<feature type="domain" description="Polycomb protein VEFS-Box" evidence="9">
    <location>
        <begin position="873"/>
        <end position="993"/>
    </location>
</feature>
<dbReference type="Pfam" id="PF09733">
    <property type="entry name" value="VEFS-Box"/>
    <property type="match status" value="1"/>
</dbReference>
<dbReference type="GO" id="GO:0035098">
    <property type="term" value="C:ESC/E(Z) complex"/>
    <property type="evidence" value="ECO:0007669"/>
    <property type="project" value="TreeGrafter"/>
</dbReference>
<dbReference type="GO" id="GO:0031490">
    <property type="term" value="F:chromatin DNA binding"/>
    <property type="evidence" value="ECO:0007669"/>
    <property type="project" value="TreeGrafter"/>
</dbReference>
<dbReference type="GO" id="GO:0006325">
    <property type="term" value="P:chromatin organization"/>
    <property type="evidence" value="ECO:0007669"/>
    <property type="project" value="UniProtKB-KW"/>
</dbReference>
<reference evidence="11" key="1">
    <citation type="submission" date="2024-06" db="EMBL/GenBank/DDBJ databases">
        <authorList>
            <person name="Liu X."/>
            <person name="Lenzi L."/>
            <person name="Haldenby T S."/>
            <person name="Uol C."/>
        </authorList>
    </citation>
    <scope>NUCLEOTIDE SEQUENCE</scope>
</reference>
<evidence type="ECO:0000256" key="3">
    <source>
        <dbReference type="ARBA" id="ARBA00022771"/>
    </source>
</evidence>
<comment type="similarity">
    <text evidence="1">Belongs to the VEFS (VRN2-EMF2-FIS2-SU(Z)12) family.</text>
</comment>
<dbReference type="InterPro" id="IPR057540">
    <property type="entry name" value="Znf_SUZ12"/>
</dbReference>
<feature type="compositionally biased region" description="Polar residues" evidence="8">
    <location>
        <begin position="624"/>
        <end position="634"/>
    </location>
</feature>
<evidence type="ECO:0000259" key="9">
    <source>
        <dbReference type="Pfam" id="PF09733"/>
    </source>
</evidence>
<comment type="caution">
    <text evidence="11">The sequence shown here is derived from an EMBL/GenBank/DDBJ whole genome shotgun (WGS) entry which is preliminary data.</text>
</comment>
<dbReference type="EMBL" id="CAXLJL010000412">
    <property type="protein sequence ID" value="CAL5137560.1"/>
    <property type="molecule type" value="Genomic_DNA"/>
</dbReference>
<evidence type="ECO:0000256" key="6">
    <source>
        <dbReference type="ARBA" id="ARBA00023015"/>
    </source>
</evidence>
<evidence type="ECO:0000256" key="7">
    <source>
        <dbReference type="ARBA" id="ARBA00023163"/>
    </source>
</evidence>
<feature type="region of interest" description="Disordered" evidence="8">
    <location>
        <begin position="1"/>
        <end position="37"/>
    </location>
</feature>
<feature type="compositionally biased region" description="Low complexity" evidence="8">
    <location>
        <begin position="536"/>
        <end position="548"/>
    </location>
</feature>
<dbReference type="AlphaFoldDB" id="A0AAV2TLC6"/>
<evidence type="ECO:0000256" key="1">
    <source>
        <dbReference type="ARBA" id="ARBA00007416"/>
    </source>
</evidence>
<dbReference type="Proteomes" id="UP001497525">
    <property type="component" value="Unassembled WGS sequence"/>
</dbReference>
<evidence type="ECO:0000256" key="2">
    <source>
        <dbReference type="ARBA" id="ARBA00022723"/>
    </source>
</evidence>
<dbReference type="GO" id="GO:0016586">
    <property type="term" value="C:RSC-type complex"/>
    <property type="evidence" value="ECO:0007669"/>
    <property type="project" value="TreeGrafter"/>
</dbReference>